<dbReference type="PANTHER" id="PTHR32063:SF18">
    <property type="entry name" value="CATION EFFLUX SYSTEM PROTEIN"/>
    <property type="match status" value="1"/>
</dbReference>
<feature type="transmembrane region" description="Helical" evidence="1">
    <location>
        <begin position="886"/>
        <end position="906"/>
    </location>
</feature>
<dbReference type="Gene3D" id="3.30.70.1430">
    <property type="entry name" value="Multidrug efflux transporter AcrB pore domain"/>
    <property type="match status" value="2"/>
</dbReference>
<dbReference type="AlphaFoldDB" id="A0A1G6GIF2"/>
<keyword evidence="1" id="KW-0812">Transmembrane</keyword>
<dbReference type="PRINTS" id="PR00702">
    <property type="entry name" value="ACRIFLAVINRP"/>
</dbReference>
<feature type="transmembrane region" description="Helical" evidence="1">
    <location>
        <begin position="856"/>
        <end position="879"/>
    </location>
</feature>
<feature type="transmembrane region" description="Helical" evidence="1">
    <location>
        <begin position="382"/>
        <end position="405"/>
    </location>
</feature>
<dbReference type="SUPFAM" id="SSF82693">
    <property type="entry name" value="Multidrug efflux transporter AcrB pore domain, PN1, PN2, PC1 and PC2 subdomains"/>
    <property type="match status" value="2"/>
</dbReference>
<dbReference type="SUPFAM" id="SSF82714">
    <property type="entry name" value="Multidrug efflux transporter AcrB TolC docking domain, DN and DC subdomains"/>
    <property type="match status" value="1"/>
</dbReference>
<dbReference type="Gene3D" id="3.30.70.1320">
    <property type="entry name" value="Multidrug efflux transporter AcrB pore domain like"/>
    <property type="match status" value="1"/>
</dbReference>
<dbReference type="GO" id="GO:0042910">
    <property type="term" value="F:xenobiotic transmembrane transporter activity"/>
    <property type="evidence" value="ECO:0007669"/>
    <property type="project" value="TreeGrafter"/>
</dbReference>
<feature type="transmembrane region" description="Helical" evidence="1">
    <location>
        <begin position="957"/>
        <end position="977"/>
    </location>
</feature>
<dbReference type="RefSeq" id="WP_090791781.1">
    <property type="nucleotide sequence ID" value="NZ_FMYI01000001.1"/>
</dbReference>
<dbReference type="OrthoDB" id="9757876at2"/>
<feature type="transmembrane region" description="Helical" evidence="1">
    <location>
        <begin position="989"/>
        <end position="1013"/>
    </location>
</feature>
<dbReference type="InterPro" id="IPR027463">
    <property type="entry name" value="AcrB_DN_DC_subdom"/>
</dbReference>
<dbReference type="PANTHER" id="PTHR32063">
    <property type="match status" value="1"/>
</dbReference>
<proteinExistence type="predicted"/>
<dbReference type="Gene3D" id="1.20.1640.10">
    <property type="entry name" value="Multidrug efflux transporter AcrB transmembrane domain"/>
    <property type="match status" value="2"/>
</dbReference>
<dbReference type="InterPro" id="IPR000731">
    <property type="entry name" value="SSD"/>
</dbReference>
<accession>A0A1G6GIF2</accession>
<dbReference type="GO" id="GO:0005886">
    <property type="term" value="C:plasma membrane"/>
    <property type="evidence" value="ECO:0007669"/>
    <property type="project" value="TreeGrafter"/>
</dbReference>
<dbReference type="Pfam" id="PF00873">
    <property type="entry name" value="ACR_tran"/>
    <property type="match status" value="1"/>
</dbReference>
<evidence type="ECO:0000256" key="1">
    <source>
        <dbReference type="SAM" id="Phobius"/>
    </source>
</evidence>
<gene>
    <name evidence="3" type="ORF">SAMN05421734_101128</name>
</gene>
<protein>
    <submittedName>
        <fullName evidence="3">Multidrug efflux pump subunit AcrB</fullName>
    </submittedName>
</protein>
<feature type="transmembrane region" description="Helical" evidence="1">
    <location>
        <begin position="326"/>
        <end position="347"/>
    </location>
</feature>
<dbReference type="PROSITE" id="PS50156">
    <property type="entry name" value="SSD"/>
    <property type="match status" value="1"/>
</dbReference>
<feature type="transmembrane region" description="Helical" evidence="1">
    <location>
        <begin position="426"/>
        <end position="446"/>
    </location>
</feature>
<reference evidence="4" key="1">
    <citation type="submission" date="2016-09" db="EMBL/GenBank/DDBJ databases">
        <authorList>
            <person name="Varghese N."/>
            <person name="Submissions S."/>
        </authorList>
    </citation>
    <scope>NUCLEOTIDE SEQUENCE [LARGE SCALE GENOMIC DNA]</scope>
    <source>
        <strain evidence="4">S5</strain>
    </source>
</reference>
<feature type="transmembrane region" description="Helical" evidence="1">
    <location>
        <begin position="458"/>
        <end position="480"/>
    </location>
</feature>
<feature type="transmembrane region" description="Helical" evidence="1">
    <location>
        <begin position="523"/>
        <end position="545"/>
    </location>
</feature>
<organism evidence="3 4">
    <name type="scientific">Pelagirhabdus alkalitolerans</name>
    <dbReference type="NCBI Taxonomy" id="1612202"/>
    <lineage>
        <taxon>Bacteria</taxon>
        <taxon>Bacillati</taxon>
        <taxon>Bacillota</taxon>
        <taxon>Bacilli</taxon>
        <taxon>Bacillales</taxon>
        <taxon>Bacillaceae</taxon>
        <taxon>Pelagirhabdus</taxon>
    </lineage>
</organism>
<dbReference type="Gene3D" id="3.30.2090.10">
    <property type="entry name" value="Multidrug efflux transporter AcrB TolC docking domain, DN and DC subdomains"/>
    <property type="match status" value="2"/>
</dbReference>
<feature type="transmembrane region" description="Helical" evidence="1">
    <location>
        <begin position="354"/>
        <end position="376"/>
    </location>
</feature>
<dbReference type="InterPro" id="IPR001036">
    <property type="entry name" value="Acrflvin-R"/>
</dbReference>
<evidence type="ECO:0000259" key="2">
    <source>
        <dbReference type="PROSITE" id="PS50156"/>
    </source>
</evidence>
<keyword evidence="1" id="KW-0472">Membrane</keyword>
<sequence>MALLLRYRKIIWLIVSLLLLVGVLTYIQLPKRDIPEIEQEIANISVVYPGANPEIVERNVTNPIEEALSSIDGIEEVSSTSTTGFANITVMVEDGLSNTEMVYNSIQQTVSEESEQFSSDVRSINVNTDLIQSNVATYHFLADSIDELLDNRDHFDEIETQISEISGVEGIQIKGLPEQTLAVNIDPDALNENQLQPNVVIERLNEALSPIAIGTEVRDETIYQLSLSDASSIDDLEQMIIGQAQDDEPIRLVDVASIELDHEPSSDLIDYEGQAAISLTIQADTGTNIVALQESIDETVTPLFDELPESISVDQYFTQSTVIDEVYSNLIQSLIISLIAVFIVMLLGLTTSSAILVAIAIPLSIIFGLIPLPFFGVDLNQISVIGIIVAIGILVDDAIVVNDNIQRQFEKGMDAFEGTRKGVKEVSVSIVTSTLLIVFSFVPLTFLSGSNGDFIRGLPLALVFTVLASTFIALTFIPVIRYSQKRRMKKTRKQRAGWLNGILNKIADIYAESIIPFTLKKPVMTSIVGVIVSLALLSLALFVPFEFFPSADREEVTISVRLDEGTPIEQTQSEILDIEAFIQDEADHINETVTYTGDGLPNIFNSQMSRTGENTGQIVVRVDRDSYSATEFIDDWENEIRDAYSDAEVFLTTIVSGPPEGAEVEVSVQGPDLEELSRLADSLESDLDALDSSSVVIMNTDLSQPVIDYEIDDELLESEGIDREQVTSLMQLANVGAPLGTFDDGVDRFDLEVRYDDGDEDRLNLEELEVIGFPDGQGQMPSILSLDDLISAEESTQIASIPHIDGDRAITLEAYQSDDDADLAGDAEAVIDQFESELPSDYSLITTGSADAESEFFLEVGTLFLVVLFLIYMTLVVQFNSLTTPLLITATILLAVAGAFIGLFVSGEPLSFLAVLGIVALSGVVVRNSILLIEFIEQNKAIYDTQLEAFQEAGRARLRPIILTTLTSMAALIPIIITGDVLFRPLAVSIVYGILFATALTLWLLPAFYFILLKIRKSK</sequence>
<feature type="transmembrane region" description="Helical" evidence="1">
    <location>
        <begin position="912"/>
        <end position="936"/>
    </location>
</feature>
<name>A0A1G6GIF2_9BACI</name>
<evidence type="ECO:0000313" key="3">
    <source>
        <dbReference type="EMBL" id="SDB81724.1"/>
    </source>
</evidence>
<dbReference type="SUPFAM" id="SSF82866">
    <property type="entry name" value="Multidrug efflux transporter AcrB transmembrane domain"/>
    <property type="match status" value="2"/>
</dbReference>
<dbReference type="STRING" id="1612202.SAMN05421734_101128"/>
<keyword evidence="4" id="KW-1185">Reference proteome</keyword>
<dbReference type="EMBL" id="FMYI01000001">
    <property type="protein sequence ID" value="SDB81724.1"/>
    <property type="molecule type" value="Genomic_DNA"/>
</dbReference>
<evidence type="ECO:0000313" key="4">
    <source>
        <dbReference type="Proteomes" id="UP000242949"/>
    </source>
</evidence>
<dbReference type="Gene3D" id="3.30.70.1440">
    <property type="entry name" value="Multidrug efflux transporter AcrB pore domain"/>
    <property type="match status" value="1"/>
</dbReference>
<dbReference type="Proteomes" id="UP000242949">
    <property type="component" value="Unassembled WGS sequence"/>
</dbReference>
<keyword evidence="1" id="KW-1133">Transmembrane helix</keyword>
<feature type="domain" description="SSD" evidence="2">
    <location>
        <begin position="328"/>
        <end position="477"/>
    </location>
</feature>